<reference evidence="5" key="1">
    <citation type="submission" date="2021-01" db="EMBL/GenBank/DDBJ databases">
        <title>Modified the classification status of verrucomicrobia.</title>
        <authorList>
            <person name="Feng X."/>
        </authorList>
    </citation>
    <scope>NUCLEOTIDE SEQUENCE</scope>
    <source>
        <strain evidence="5">KCTC 22041</strain>
    </source>
</reference>
<name>A0A934VWJ2_9BACT</name>
<feature type="chain" id="PRO_5037343767" evidence="2">
    <location>
        <begin position="32"/>
        <end position="756"/>
    </location>
</feature>
<sequence>MKFVVSAALASRVSVAVILGCSVFGMSPVTAQDLSTVVNRGMGTTGTGNVSIGPQLPWASINPGPETPDGYSDGYHAEKKIIGFSQLHVTGTGSFGKYGQFLVTPQIGIKNPNAHPGSEKSDEVAGIGSYQVRLKDPGILCKVSPTEHSAIYQFTYPESDESSLLIDLSYSIPGTIFNAGYMDEGEVFVDPKSHTIRGWGSYWGGWSAEAVRVYFCAEYSRDAEVVGTWKNKKGGEGELSKKCENKDDKIGAWLKFKTKDQETIGLKLAVSFTSMDRAAEFLKAEIPDWDFEKVKSAAESAWRDKLGQVRLEGGTEDERTMFYTTLFNTMRMPKNRTGDNPHWQSDQPYWDDHYCVWDSWKTTFPLHLLLHESMVRDNLKAFIDRYKHNGRVMDAFVGGNDRFYKWTGKDAPEWLGNQGGDDVDNIFADACVKGVEGIDWKEAYEFLKFNADQQRTPSYRVDDRGWVPFREFEFGLYCSRSIEFAYNDFCVSEVAAKFRQTEDAKRYAKRSSGWENLWNPDEESDGFKGFLAPRWHDGTWLKFDPKNSRSEPSYGVTDRSFYQGSSWVYSYFIPHDFARLIELSGGKEAYVKRLEHALDKKLIDFSNEPSFLTPFSFIYAGRPDLASKWVRSNFKNYTMTSYPGDEDGGAMSSWYVFASLGLFPNAGQDVYLLNGPRFPKATLTRENGAKIVIEGVDASPENIYVQSLTVNGKPWDKAWLRHEDIKNGATLRFVMGPEPSDWGTKNPPPSVSQPAN</sequence>
<evidence type="ECO:0000313" key="5">
    <source>
        <dbReference type="EMBL" id="MBK1883340.1"/>
    </source>
</evidence>
<feature type="domain" description="Glycosyl hydrolase family 92" evidence="3">
    <location>
        <begin position="278"/>
        <end position="737"/>
    </location>
</feature>
<dbReference type="Pfam" id="PF07971">
    <property type="entry name" value="Glyco_hydro_92"/>
    <property type="match status" value="1"/>
</dbReference>
<dbReference type="GO" id="GO:0005829">
    <property type="term" value="C:cytosol"/>
    <property type="evidence" value="ECO:0007669"/>
    <property type="project" value="TreeGrafter"/>
</dbReference>
<dbReference type="GO" id="GO:0000224">
    <property type="term" value="F:peptide-N4-(N-acetyl-beta-glucosaminyl)asparagine amidase activity"/>
    <property type="evidence" value="ECO:0007669"/>
    <property type="project" value="TreeGrafter"/>
</dbReference>
<dbReference type="GO" id="GO:0005975">
    <property type="term" value="P:carbohydrate metabolic process"/>
    <property type="evidence" value="ECO:0007669"/>
    <property type="project" value="InterPro"/>
</dbReference>
<comment type="caution">
    <text evidence="5">The sequence shown here is derived from an EMBL/GenBank/DDBJ whole genome shotgun (WGS) entry which is preliminary data.</text>
</comment>
<dbReference type="GO" id="GO:0030246">
    <property type="term" value="F:carbohydrate binding"/>
    <property type="evidence" value="ECO:0007669"/>
    <property type="project" value="InterPro"/>
</dbReference>
<evidence type="ECO:0000259" key="4">
    <source>
        <dbReference type="Pfam" id="PF17678"/>
    </source>
</evidence>
<proteinExistence type="predicted"/>
<evidence type="ECO:0000259" key="3">
    <source>
        <dbReference type="Pfam" id="PF07971"/>
    </source>
</evidence>
<dbReference type="SUPFAM" id="SSF48208">
    <property type="entry name" value="Six-hairpin glycosidases"/>
    <property type="match status" value="1"/>
</dbReference>
<dbReference type="InterPro" id="IPR012939">
    <property type="entry name" value="Glyco_hydro_92"/>
</dbReference>
<feature type="signal peptide" evidence="2">
    <location>
        <begin position="1"/>
        <end position="31"/>
    </location>
</feature>
<keyword evidence="6" id="KW-1185">Reference proteome</keyword>
<dbReference type="AlphaFoldDB" id="A0A934VWJ2"/>
<evidence type="ECO:0000313" key="6">
    <source>
        <dbReference type="Proteomes" id="UP000603141"/>
    </source>
</evidence>
<dbReference type="Gene3D" id="1.20.1050.60">
    <property type="entry name" value="alpha-1,2-mannosidase"/>
    <property type="match status" value="1"/>
</dbReference>
<feature type="domain" description="Glycosyl hydrolase family 92 N-terminal" evidence="4">
    <location>
        <begin position="38"/>
        <end position="271"/>
    </location>
</feature>
<dbReference type="Gene3D" id="2.70.98.10">
    <property type="match status" value="1"/>
</dbReference>
<dbReference type="InterPro" id="IPR041371">
    <property type="entry name" value="GH92_N"/>
</dbReference>
<evidence type="ECO:0000256" key="2">
    <source>
        <dbReference type="SAM" id="SignalP"/>
    </source>
</evidence>
<dbReference type="PANTHER" id="PTHR12143:SF43">
    <property type="entry name" value="PUTATIVE-RELATED"/>
    <property type="match status" value="1"/>
</dbReference>
<dbReference type="Gene3D" id="1.20.1610.10">
    <property type="entry name" value="alpha-1,2-mannosidases domains"/>
    <property type="match status" value="1"/>
</dbReference>
<keyword evidence="5" id="KW-0378">Hydrolase</keyword>
<dbReference type="Proteomes" id="UP000603141">
    <property type="component" value="Unassembled WGS sequence"/>
</dbReference>
<evidence type="ECO:0000256" key="1">
    <source>
        <dbReference type="SAM" id="MobiDB-lite"/>
    </source>
</evidence>
<feature type="compositionally biased region" description="Pro residues" evidence="1">
    <location>
        <begin position="746"/>
        <end position="756"/>
    </location>
</feature>
<dbReference type="GO" id="GO:0006516">
    <property type="term" value="P:glycoprotein catabolic process"/>
    <property type="evidence" value="ECO:0007669"/>
    <property type="project" value="TreeGrafter"/>
</dbReference>
<dbReference type="EC" id="3.2.1.-" evidence="5"/>
<dbReference type="InterPro" id="IPR050883">
    <property type="entry name" value="PNGase"/>
</dbReference>
<accession>A0A934VWJ2</accession>
<dbReference type="InterPro" id="IPR005887">
    <property type="entry name" value="GH92_a_mannosidase_put"/>
</dbReference>
<gene>
    <name evidence="5" type="ORF">JIN85_13010</name>
</gene>
<dbReference type="FunFam" id="3.30.2080.10:FF:000001">
    <property type="entry name" value="Alpha-1,2-mannosidase subfamily"/>
    <property type="match status" value="1"/>
</dbReference>
<feature type="region of interest" description="Disordered" evidence="1">
    <location>
        <begin position="736"/>
        <end position="756"/>
    </location>
</feature>
<dbReference type="Pfam" id="PF17678">
    <property type="entry name" value="Glyco_hydro_92N"/>
    <property type="match status" value="1"/>
</dbReference>
<protein>
    <submittedName>
        <fullName evidence="5">GH92 family glycosyl hydrolase</fullName>
        <ecNumber evidence="5">3.2.1.-</ecNumber>
    </submittedName>
</protein>
<dbReference type="NCBIfam" id="TIGR01180">
    <property type="entry name" value="aman2_put"/>
    <property type="match status" value="1"/>
</dbReference>
<dbReference type="EMBL" id="JAENIJ010000020">
    <property type="protein sequence ID" value="MBK1883340.1"/>
    <property type="molecule type" value="Genomic_DNA"/>
</dbReference>
<dbReference type="InterPro" id="IPR008928">
    <property type="entry name" value="6-hairpin_glycosidase_sf"/>
</dbReference>
<organism evidence="5 6">
    <name type="scientific">Luteolibacter pohnpeiensis</name>
    <dbReference type="NCBI Taxonomy" id="454153"/>
    <lineage>
        <taxon>Bacteria</taxon>
        <taxon>Pseudomonadati</taxon>
        <taxon>Verrucomicrobiota</taxon>
        <taxon>Verrucomicrobiia</taxon>
        <taxon>Verrucomicrobiales</taxon>
        <taxon>Verrucomicrobiaceae</taxon>
        <taxon>Luteolibacter</taxon>
    </lineage>
</organism>
<keyword evidence="5" id="KW-0326">Glycosidase</keyword>
<dbReference type="InterPro" id="IPR014718">
    <property type="entry name" value="GH-type_carb-bd"/>
</dbReference>
<dbReference type="RefSeq" id="WP_200271391.1">
    <property type="nucleotide sequence ID" value="NZ_JAENIJ010000020.1"/>
</dbReference>
<keyword evidence="2" id="KW-0732">Signal</keyword>
<dbReference type="PANTHER" id="PTHR12143">
    <property type="entry name" value="PEPTIDE N-GLYCANASE PNGASE -RELATED"/>
    <property type="match status" value="1"/>
</dbReference>
<dbReference type="GO" id="GO:0016798">
    <property type="term" value="F:hydrolase activity, acting on glycosyl bonds"/>
    <property type="evidence" value="ECO:0007669"/>
    <property type="project" value="UniProtKB-KW"/>
</dbReference>
<dbReference type="Gene3D" id="3.30.2080.10">
    <property type="entry name" value="GH92 mannosidase domain"/>
    <property type="match status" value="1"/>
</dbReference>